<evidence type="ECO:0000313" key="4">
    <source>
        <dbReference type="Proteomes" id="UP001500752"/>
    </source>
</evidence>
<name>A0ABP7BWP1_9MICC</name>
<feature type="domain" description="Butirosin biosynthesis protein H N-terminal" evidence="1">
    <location>
        <begin position="77"/>
        <end position="197"/>
    </location>
</feature>
<dbReference type="InterPro" id="IPR026935">
    <property type="entry name" value="BtrH_N"/>
</dbReference>
<feature type="domain" description="DUF4872" evidence="2">
    <location>
        <begin position="209"/>
        <end position="396"/>
    </location>
</feature>
<dbReference type="RefSeq" id="WP_345148647.1">
    <property type="nucleotide sequence ID" value="NZ_BAABEO010000008.1"/>
</dbReference>
<evidence type="ECO:0000313" key="3">
    <source>
        <dbReference type="EMBL" id="GAA3672029.1"/>
    </source>
</evidence>
<protein>
    <recommendedName>
        <fullName evidence="5">DUF4872 domain-containing protein</fullName>
    </recommendedName>
</protein>
<evidence type="ECO:0000259" key="2">
    <source>
        <dbReference type="Pfam" id="PF16169"/>
    </source>
</evidence>
<evidence type="ECO:0000259" key="1">
    <source>
        <dbReference type="Pfam" id="PF14399"/>
    </source>
</evidence>
<keyword evidence="4" id="KW-1185">Reference proteome</keyword>
<dbReference type="Pfam" id="PF16169">
    <property type="entry name" value="DUF4872"/>
    <property type="match status" value="1"/>
</dbReference>
<dbReference type="EMBL" id="BAABEO010000008">
    <property type="protein sequence ID" value="GAA3672029.1"/>
    <property type="molecule type" value="Genomic_DNA"/>
</dbReference>
<proteinExistence type="predicted"/>
<dbReference type="Pfam" id="PF14399">
    <property type="entry name" value="BtrH_N"/>
    <property type="match status" value="1"/>
</dbReference>
<comment type="caution">
    <text evidence="3">The sequence shown here is derived from an EMBL/GenBank/DDBJ whole genome shotgun (WGS) entry which is preliminary data.</text>
</comment>
<dbReference type="InterPro" id="IPR032369">
    <property type="entry name" value="DUF4872"/>
</dbReference>
<sequence>MPQPKQLKKMVRERMAKTGESYTTARKKLMNAPKAQEAETGFVDEAELPEYPAPADVVQYDAGLWHRVLTQAGVTHPVTGQPLSQALLAGLAGGIGFMVFTFEYAETTTVTVVTRAHPEPYTANLLERCGVPVTQRTTNSAKQAQDHLDAGLDAGRAVVVRVTHAALPWIDGEAVEESDSLDIAVVGEHGDDYLVDDGSGALQLISPDQLAAARRASKKDKHFSAWAPQALSPRVKVLRLNVLEAIGQTTGRLLGTRELEGIPAHFAKNFGVAGMRTWAERLRDTTTKKGWTAMFADEARLRNGMAQLSGFLTSNRFSGAGGLRGLYADFLAEASALPGLAPLAESAEAYRALAPRWDALAAAVDPAVTVEERTAHFARLADLAEDLADAEEAAARGLASALATVTG</sequence>
<organism evidence="3 4">
    <name type="scientific">Arthrobacter ginkgonis</name>
    <dbReference type="NCBI Taxonomy" id="1630594"/>
    <lineage>
        <taxon>Bacteria</taxon>
        <taxon>Bacillati</taxon>
        <taxon>Actinomycetota</taxon>
        <taxon>Actinomycetes</taxon>
        <taxon>Micrococcales</taxon>
        <taxon>Micrococcaceae</taxon>
        <taxon>Arthrobacter</taxon>
    </lineage>
</organism>
<dbReference type="Proteomes" id="UP001500752">
    <property type="component" value="Unassembled WGS sequence"/>
</dbReference>
<reference evidence="4" key="1">
    <citation type="journal article" date="2019" name="Int. J. Syst. Evol. Microbiol.">
        <title>The Global Catalogue of Microorganisms (GCM) 10K type strain sequencing project: providing services to taxonomists for standard genome sequencing and annotation.</title>
        <authorList>
            <consortium name="The Broad Institute Genomics Platform"/>
            <consortium name="The Broad Institute Genome Sequencing Center for Infectious Disease"/>
            <person name="Wu L."/>
            <person name="Ma J."/>
        </authorList>
    </citation>
    <scope>NUCLEOTIDE SEQUENCE [LARGE SCALE GENOMIC DNA]</scope>
    <source>
        <strain evidence="4">JCM 30742</strain>
    </source>
</reference>
<evidence type="ECO:0008006" key="5">
    <source>
        <dbReference type="Google" id="ProtNLM"/>
    </source>
</evidence>
<gene>
    <name evidence="3" type="ORF">GCM10023081_07970</name>
</gene>
<accession>A0ABP7BWP1</accession>